<feature type="binding site" evidence="8">
    <location>
        <position position="106"/>
    </location>
    <ligand>
        <name>Zn(2+)</name>
        <dbReference type="ChEBI" id="CHEBI:29105"/>
    </ligand>
</feature>
<feature type="binding site" evidence="8">
    <location>
        <position position="104"/>
    </location>
    <ligand>
        <name>Zn(2+)</name>
        <dbReference type="ChEBI" id="CHEBI:29105"/>
    </ligand>
</feature>
<dbReference type="Gene3D" id="3.40.1050.10">
    <property type="entry name" value="Carbonic anhydrase"/>
    <property type="match status" value="1"/>
</dbReference>
<dbReference type="PANTHER" id="PTHR11002:SF79">
    <property type="entry name" value="CARBONIC ANHYDRASE 2"/>
    <property type="match status" value="1"/>
</dbReference>
<comment type="caution">
    <text evidence="10">The sequence shown here is derived from an EMBL/GenBank/DDBJ whole genome shotgun (WGS) entry which is preliminary data.</text>
</comment>
<protein>
    <recommendedName>
        <fullName evidence="2">carbonic anhydrase</fullName>
        <ecNumber evidence="2">4.2.1.1</ecNumber>
    </recommendedName>
</protein>
<feature type="compositionally biased region" description="Polar residues" evidence="9">
    <location>
        <begin position="15"/>
        <end position="30"/>
    </location>
</feature>
<evidence type="ECO:0000256" key="6">
    <source>
        <dbReference type="ARBA" id="ARBA00024993"/>
    </source>
</evidence>
<dbReference type="AlphaFoldDB" id="U5ELJ7"/>
<organism evidence="10 11">
    <name type="scientific">Nocardia asteroides NBRC 15531</name>
    <dbReference type="NCBI Taxonomy" id="1110697"/>
    <lineage>
        <taxon>Bacteria</taxon>
        <taxon>Bacillati</taxon>
        <taxon>Actinomycetota</taxon>
        <taxon>Actinomycetes</taxon>
        <taxon>Mycobacteriales</taxon>
        <taxon>Nocardiaceae</taxon>
        <taxon>Nocardia</taxon>
    </lineage>
</organism>
<dbReference type="GO" id="GO:0004089">
    <property type="term" value="F:carbonate dehydratase activity"/>
    <property type="evidence" value="ECO:0007669"/>
    <property type="project" value="UniProtKB-EC"/>
</dbReference>
<keyword evidence="5" id="KW-0456">Lyase</keyword>
<dbReference type="SMR" id="U5ELJ7"/>
<dbReference type="Pfam" id="PF00484">
    <property type="entry name" value="Pro_CA"/>
    <property type="match status" value="1"/>
</dbReference>
<dbReference type="Proteomes" id="UP000017048">
    <property type="component" value="Unassembled WGS sequence"/>
</dbReference>
<dbReference type="SUPFAM" id="SSF53056">
    <property type="entry name" value="beta-carbonic anhydrase, cab"/>
    <property type="match status" value="1"/>
</dbReference>
<dbReference type="CDD" id="cd03378">
    <property type="entry name" value="beta_CA_cladeC"/>
    <property type="match status" value="1"/>
</dbReference>
<dbReference type="GO" id="GO:0008270">
    <property type="term" value="F:zinc ion binding"/>
    <property type="evidence" value="ECO:0007669"/>
    <property type="project" value="InterPro"/>
</dbReference>
<sequence>MGNTEHSFPILNRNALPTATTLPPRASTTFAHGDDTPRGALAPARPVPCNMGDMPHSNPVSAWKSLREGNDRFVAGTLQHPSQDAAHRAELAGGQQPSAILFGCGDSRVAAEIIFDRGLGDMFVVRTAGHVVDSSVLGSIEYGVAVLQVPLIVVLGHDSCGAVAATIDALDNGTVPGGFIRSVVERVTPSILLGRREGLANVDDLEARHVEETARLLTQRSSTIAERVEAGELAIACVTYSLDDGRAHLRSVIGDIGELA</sequence>
<name>U5ELJ7_NOCAS</name>
<feature type="binding site" evidence="8">
    <location>
        <position position="160"/>
    </location>
    <ligand>
        <name>Zn(2+)</name>
        <dbReference type="ChEBI" id="CHEBI:29105"/>
    </ligand>
</feature>
<evidence type="ECO:0000256" key="2">
    <source>
        <dbReference type="ARBA" id="ARBA00012925"/>
    </source>
</evidence>
<keyword evidence="11" id="KW-1185">Reference proteome</keyword>
<dbReference type="eggNOG" id="COG0288">
    <property type="taxonomic scope" value="Bacteria"/>
</dbReference>
<evidence type="ECO:0000256" key="3">
    <source>
        <dbReference type="ARBA" id="ARBA00022723"/>
    </source>
</evidence>
<evidence type="ECO:0000256" key="1">
    <source>
        <dbReference type="ARBA" id="ARBA00006217"/>
    </source>
</evidence>
<gene>
    <name evidence="10" type="ORF">NCAST_32_04710</name>
</gene>
<dbReference type="InterPro" id="IPR036874">
    <property type="entry name" value="Carbonic_anhydrase_sf"/>
</dbReference>
<dbReference type="FunFam" id="3.40.1050.10:FF:000006">
    <property type="entry name" value="Carbonic anhydrase"/>
    <property type="match status" value="1"/>
</dbReference>
<evidence type="ECO:0000313" key="11">
    <source>
        <dbReference type="Proteomes" id="UP000017048"/>
    </source>
</evidence>
<reference evidence="10 11" key="1">
    <citation type="journal article" date="2014" name="BMC Genomics">
        <title>Genome based analysis of type-I polyketide synthase and nonribosomal peptide synthetase gene clusters in seven strains of five representative Nocardia species.</title>
        <authorList>
            <person name="Komaki H."/>
            <person name="Ichikawa N."/>
            <person name="Hosoyama A."/>
            <person name="Takahashi-Nakaguchi A."/>
            <person name="Matsuzawa T."/>
            <person name="Suzuki K."/>
            <person name="Fujita N."/>
            <person name="Gonoi T."/>
        </authorList>
    </citation>
    <scope>NUCLEOTIDE SEQUENCE [LARGE SCALE GENOMIC DNA]</scope>
    <source>
        <strain evidence="10 11">NBRC 15531</strain>
    </source>
</reference>
<dbReference type="PANTHER" id="PTHR11002">
    <property type="entry name" value="CARBONIC ANHYDRASE"/>
    <property type="match status" value="1"/>
</dbReference>
<feature type="binding site" evidence="8">
    <location>
        <position position="157"/>
    </location>
    <ligand>
        <name>Zn(2+)</name>
        <dbReference type="ChEBI" id="CHEBI:29105"/>
    </ligand>
</feature>
<feature type="region of interest" description="Disordered" evidence="9">
    <location>
        <begin position="1"/>
        <end position="42"/>
    </location>
</feature>
<dbReference type="EC" id="4.2.1.1" evidence="2"/>
<comment type="function">
    <text evidence="6">Catalyzes the reversible hydration of carbon dioxide to form bicarbonate.</text>
</comment>
<evidence type="ECO:0000256" key="7">
    <source>
        <dbReference type="ARBA" id="ARBA00048348"/>
    </source>
</evidence>
<dbReference type="InterPro" id="IPR001765">
    <property type="entry name" value="Carbonic_anhydrase"/>
</dbReference>
<evidence type="ECO:0000256" key="8">
    <source>
        <dbReference type="PIRSR" id="PIRSR601765-1"/>
    </source>
</evidence>
<comment type="similarity">
    <text evidence="1">Belongs to the beta-class carbonic anhydrase family.</text>
</comment>
<proteinExistence type="inferred from homology"/>
<dbReference type="SMART" id="SM00947">
    <property type="entry name" value="Pro_CA"/>
    <property type="match status" value="1"/>
</dbReference>
<evidence type="ECO:0000256" key="5">
    <source>
        <dbReference type="ARBA" id="ARBA00023239"/>
    </source>
</evidence>
<comment type="cofactor">
    <cofactor evidence="8">
        <name>Zn(2+)</name>
        <dbReference type="ChEBI" id="CHEBI:29105"/>
    </cofactor>
    <text evidence="8">Binds 1 zinc ion per subunit.</text>
</comment>
<dbReference type="EMBL" id="BAFO02000032">
    <property type="protein sequence ID" value="GAD85984.1"/>
    <property type="molecule type" value="Genomic_DNA"/>
</dbReference>
<comment type="catalytic activity">
    <reaction evidence="7">
        <text>hydrogencarbonate + H(+) = CO2 + H2O</text>
        <dbReference type="Rhea" id="RHEA:10748"/>
        <dbReference type="ChEBI" id="CHEBI:15377"/>
        <dbReference type="ChEBI" id="CHEBI:15378"/>
        <dbReference type="ChEBI" id="CHEBI:16526"/>
        <dbReference type="ChEBI" id="CHEBI:17544"/>
        <dbReference type="EC" id="4.2.1.1"/>
    </reaction>
</comment>
<evidence type="ECO:0000256" key="9">
    <source>
        <dbReference type="SAM" id="MobiDB-lite"/>
    </source>
</evidence>
<dbReference type="STRING" id="1824.SAMN05444423_102635"/>
<keyword evidence="4 8" id="KW-0862">Zinc</keyword>
<evidence type="ECO:0000313" key="10">
    <source>
        <dbReference type="EMBL" id="GAD85984.1"/>
    </source>
</evidence>
<accession>U5ELJ7</accession>
<keyword evidence="3 8" id="KW-0479">Metal-binding</keyword>
<evidence type="ECO:0000256" key="4">
    <source>
        <dbReference type="ARBA" id="ARBA00022833"/>
    </source>
</evidence>